<dbReference type="AlphaFoldDB" id="A0A9K3GJY1"/>
<protein>
    <submittedName>
        <fullName evidence="1">Uncharacterized protein</fullName>
    </submittedName>
</protein>
<dbReference type="Proteomes" id="UP000265618">
    <property type="component" value="Unassembled WGS sequence"/>
</dbReference>
<gene>
    <name evidence="1" type="ORF">KIPB_007316</name>
</gene>
<proteinExistence type="predicted"/>
<organism evidence="1 2">
    <name type="scientific">Kipferlia bialata</name>
    <dbReference type="NCBI Taxonomy" id="797122"/>
    <lineage>
        <taxon>Eukaryota</taxon>
        <taxon>Metamonada</taxon>
        <taxon>Carpediemonas-like organisms</taxon>
        <taxon>Kipferlia</taxon>
    </lineage>
</organism>
<reference evidence="1 2" key="1">
    <citation type="journal article" date="2018" name="PLoS ONE">
        <title>The draft genome of Kipferlia bialata reveals reductive genome evolution in fornicate parasites.</title>
        <authorList>
            <person name="Tanifuji G."/>
            <person name="Takabayashi S."/>
            <person name="Kume K."/>
            <person name="Takagi M."/>
            <person name="Nakayama T."/>
            <person name="Kamikawa R."/>
            <person name="Inagaki Y."/>
            <person name="Hashimoto T."/>
        </authorList>
    </citation>
    <scope>NUCLEOTIDE SEQUENCE [LARGE SCALE GENOMIC DNA]</scope>
    <source>
        <strain evidence="1">NY0173</strain>
    </source>
</reference>
<comment type="caution">
    <text evidence="1">The sequence shown here is derived from an EMBL/GenBank/DDBJ whole genome shotgun (WGS) entry which is preliminary data.</text>
</comment>
<sequence>MAFLDKQLAHANANPMSDHALIVKGINLQDQNVFGGIHPDRGHIFEDLPSAIHIAAFGLPVQDPQVGMRRYVCGCVDDQGDC</sequence>
<dbReference type="EMBL" id="BDIP01002036">
    <property type="protein sequence ID" value="GIQ85617.1"/>
    <property type="molecule type" value="Genomic_DNA"/>
</dbReference>
<accession>A0A9K3GJY1</accession>
<evidence type="ECO:0000313" key="2">
    <source>
        <dbReference type="Proteomes" id="UP000265618"/>
    </source>
</evidence>
<keyword evidence="2" id="KW-1185">Reference proteome</keyword>
<name>A0A9K3GJY1_9EUKA</name>
<evidence type="ECO:0000313" key="1">
    <source>
        <dbReference type="EMBL" id="GIQ85617.1"/>
    </source>
</evidence>